<protein>
    <recommendedName>
        <fullName evidence="5">PNPLA domain-containing protein</fullName>
    </recommendedName>
</protein>
<feature type="active site" description="Nucleophile" evidence="4">
    <location>
        <position position="71"/>
    </location>
</feature>
<feature type="non-terminal residue" evidence="6">
    <location>
        <position position="1"/>
    </location>
</feature>
<dbReference type="OrthoDB" id="421051at2759"/>
<dbReference type="CDD" id="cd07205">
    <property type="entry name" value="Pat_PNPLA6_PNPLA7_NTE1_like"/>
    <property type="match status" value="2"/>
</dbReference>
<feature type="active site" description="Proton acceptor" evidence="4">
    <location>
        <position position="183"/>
    </location>
</feature>
<dbReference type="Gene3D" id="3.40.1090.10">
    <property type="entry name" value="Cytosolic phospholipase A2 catalytic domain"/>
    <property type="match status" value="4"/>
</dbReference>
<dbReference type="EMBL" id="LR907531">
    <property type="protein sequence ID" value="CAD7254144.1"/>
    <property type="molecule type" value="Genomic_DNA"/>
</dbReference>
<dbReference type="PANTHER" id="PTHR14226:SF29">
    <property type="entry name" value="NEUROPATHY TARGET ESTERASE SWS"/>
    <property type="match status" value="1"/>
</dbReference>
<dbReference type="GO" id="GO:0016298">
    <property type="term" value="F:lipase activity"/>
    <property type="evidence" value="ECO:0007669"/>
    <property type="project" value="UniProtKB-ARBA"/>
</dbReference>
<name>A0A7R9AI29_9CRUS</name>
<feature type="non-terminal residue" evidence="6">
    <location>
        <position position="461"/>
    </location>
</feature>
<evidence type="ECO:0000256" key="2">
    <source>
        <dbReference type="ARBA" id="ARBA00022963"/>
    </source>
</evidence>
<dbReference type="GO" id="GO:0016042">
    <property type="term" value="P:lipid catabolic process"/>
    <property type="evidence" value="ECO:0007669"/>
    <property type="project" value="UniProtKB-UniRule"/>
</dbReference>
<dbReference type="AlphaFoldDB" id="A0A7R9AI29"/>
<dbReference type="InterPro" id="IPR050301">
    <property type="entry name" value="NTE"/>
</dbReference>
<evidence type="ECO:0000256" key="4">
    <source>
        <dbReference type="PROSITE-ProRule" id="PRU01161"/>
    </source>
</evidence>
<accession>A0A7R9AI29</accession>
<keyword evidence="3 4" id="KW-0443">Lipid metabolism</keyword>
<comment type="caution">
    <text evidence="4">Lacks conserved residue(s) required for the propagation of feature annotation.</text>
</comment>
<sequence>TTPESPPSASVPTAKQDYPINSREKIVEKSSGRPKLGIAFGGGAAKGFAHVGAIAVLEKAGIHPDLVVGTSAGSIIAAIYASGMGVPKMLKVVENFKESDVRDLTLSGKGFVEGKKLEEYVNTLVNNRTIEQLPIPYGAVATNSATGEGILFRRGNVGQAARASSSVPGVFIPVKIGKNEYVDGGLTSPVPVSYAKQMGADIVVAIDISDRAKFNSPSGIFSLINQTFTIVQEKILNQELKAADIVVQPNISEIGSTELDKKMEAVKQACPINHDGRPRLALALGGGATKGYAHIGVLRMLDHMGVIPDMIIGTSAGSLVGALYAAGMSSAQLSRLALQLEESDIRDLTLSRQGLVKGEKLQNLVNNFVQNQPIEAFLIPFAAVATEPNSGHTVILDHGNAGLAVRASCSIPGVFIPVEVGGRLLVDGGVSCPVPVSVARELGADIVIAVDISGKPEQDRA</sequence>
<evidence type="ECO:0000256" key="1">
    <source>
        <dbReference type="ARBA" id="ARBA00022801"/>
    </source>
</evidence>
<keyword evidence="2 4" id="KW-0442">Lipid degradation</keyword>
<evidence type="ECO:0000259" key="5">
    <source>
        <dbReference type="PROSITE" id="PS51635"/>
    </source>
</evidence>
<dbReference type="GO" id="GO:0052689">
    <property type="term" value="F:carboxylic ester hydrolase activity"/>
    <property type="evidence" value="ECO:0007669"/>
    <property type="project" value="UniProtKB-ARBA"/>
</dbReference>
<dbReference type="Proteomes" id="UP000677054">
    <property type="component" value="Unassembled WGS sequence"/>
</dbReference>
<dbReference type="InterPro" id="IPR016035">
    <property type="entry name" value="Acyl_Trfase/lysoPLipase"/>
</dbReference>
<feature type="short sequence motif" description="DGA/G" evidence="4">
    <location>
        <begin position="183"/>
        <end position="185"/>
    </location>
</feature>
<feature type="domain" description="PNPLA" evidence="5">
    <location>
        <begin position="38"/>
        <end position="196"/>
    </location>
</feature>
<dbReference type="PROSITE" id="PS51635">
    <property type="entry name" value="PNPLA"/>
    <property type="match status" value="2"/>
</dbReference>
<organism evidence="6">
    <name type="scientific">Darwinula stevensoni</name>
    <dbReference type="NCBI Taxonomy" id="69355"/>
    <lineage>
        <taxon>Eukaryota</taxon>
        <taxon>Metazoa</taxon>
        <taxon>Ecdysozoa</taxon>
        <taxon>Arthropoda</taxon>
        <taxon>Crustacea</taxon>
        <taxon>Oligostraca</taxon>
        <taxon>Ostracoda</taxon>
        <taxon>Podocopa</taxon>
        <taxon>Podocopida</taxon>
        <taxon>Darwinulocopina</taxon>
        <taxon>Darwinuloidea</taxon>
        <taxon>Darwinulidae</taxon>
        <taxon>Darwinula</taxon>
    </lineage>
</organism>
<evidence type="ECO:0000313" key="6">
    <source>
        <dbReference type="EMBL" id="CAD7254144.1"/>
    </source>
</evidence>
<feature type="active site" description="Proton acceptor" evidence="4">
    <location>
        <position position="427"/>
    </location>
</feature>
<feature type="short sequence motif" description="DGA/G" evidence="4">
    <location>
        <begin position="427"/>
        <end position="429"/>
    </location>
</feature>
<dbReference type="Pfam" id="PF01734">
    <property type="entry name" value="Patatin"/>
    <property type="match status" value="2"/>
</dbReference>
<dbReference type="PANTHER" id="PTHR14226">
    <property type="entry name" value="NEUROPATHY TARGET ESTERASE/SWISS CHEESE D.MELANOGASTER"/>
    <property type="match status" value="1"/>
</dbReference>
<dbReference type="InterPro" id="IPR002641">
    <property type="entry name" value="PNPLA_dom"/>
</dbReference>
<feature type="active site" description="Nucleophile" evidence="4">
    <location>
        <position position="315"/>
    </location>
</feature>
<keyword evidence="7" id="KW-1185">Reference proteome</keyword>
<feature type="domain" description="PNPLA" evidence="5">
    <location>
        <begin position="282"/>
        <end position="440"/>
    </location>
</feature>
<gene>
    <name evidence="6" type="ORF">DSTB1V02_LOCUS13890</name>
</gene>
<evidence type="ECO:0000313" key="7">
    <source>
        <dbReference type="Proteomes" id="UP000677054"/>
    </source>
</evidence>
<feature type="short sequence motif" description="GXSXG" evidence="4">
    <location>
        <begin position="69"/>
        <end position="73"/>
    </location>
</feature>
<proteinExistence type="predicted"/>
<keyword evidence="1 4" id="KW-0378">Hydrolase</keyword>
<reference evidence="6" key="1">
    <citation type="submission" date="2020-11" db="EMBL/GenBank/DDBJ databases">
        <authorList>
            <person name="Tran Van P."/>
        </authorList>
    </citation>
    <scope>NUCLEOTIDE SEQUENCE</scope>
</reference>
<dbReference type="SUPFAM" id="SSF52151">
    <property type="entry name" value="FabD/lysophospholipase-like"/>
    <property type="match status" value="2"/>
</dbReference>
<evidence type="ECO:0000256" key="3">
    <source>
        <dbReference type="ARBA" id="ARBA00023098"/>
    </source>
</evidence>
<dbReference type="EMBL" id="CAJPEV010008014">
    <property type="protein sequence ID" value="CAG0905072.1"/>
    <property type="molecule type" value="Genomic_DNA"/>
</dbReference>
<feature type="short sequence motif" description="GXSXG" evidence="4">
    <location>
        <begin position="313"/>
        <end position="317"/>
    </location>
</feature>